<dbReference type="PRINTS" id="PR00133">
    <property type="entry name" value="GLHYDRLASE3"/>
</dbReference>
<evidence type="ECO:0000313" key="8">
    <source>
        <dbReference type="EMBL" id="HIU54565.1"/>
    </source>
</evidence>
<dbReference type="EC" id="3.2.1.52" evidence="3"/>
<dbReference type="GO" id="GO:0009254">
    <property type="term" value="P:peptidoglycan turnover"/>
    <property type="evidence" value="ECO:0007669"/>
    <property type="project" value="TreeGrafter"/>
</dbReference>
<feature type="domain" description="Beta-lactamase-related" evidence="6">
    <location>
        <begin position="582"/>
        <end position="678"/>
    </location>
</feature>
<dbReference type="SUPFAM" id="SSF52279">
    <property type="entry name" value="Beta-D-glucan exohydrolase, C-terminal domain"/>
    <property type="match status" value="1"/>
</dbReference>
<evidence type="ECO:0000259" key="7">
    <source>
        <dbReference type="Pfam" id="PF00933"/>
    </source>
</evidence>
<dbReference type="InterPro" id="IPR036881">
    <property type="entry name" value="Glyco_hydro_3_C_sf"/>
</dbReference>
<dbReference type="PANTHER" id="PTHR30480">
    <property type="entry name" value="BETA-HEXOSAMINIDASE-RELATED"/>
    <property type="match status" value="1"/>
</dbReference>
<dbReference type="Pfam" id="PF00933">
    <property type="entry name" value="Glyco_hydro_3"/>
    <property type="match status" value="1"/>
</dbReference>
<evidence type="ECO:0000256" key="2">
    <source>
        <dbReference type="ARBA" id="ARBA00005336"/>
    </source>
</evidence>
<dbReference type="AlphaFoldDB" id="A0A9D1M677"/>
<accession>A0A9D1M677</accession>
<evidence type="ECO:0000256" key="5">
    <source>
        <dbReference type="ARBA" id="ARBA00023295"/>
    </source>
</evidence>
<gene>
    <name evidence="8" type="ORF">IAB03_02005</name>
</gene>
<feature type="domain" description="Glycoside hydrolase family 3 N-terminal" evidence="7">
    <location>
        <begin position="46"/>
        <end position="359"/>
    </location>
</feature>
<dbReference type="InterPro" id="IPR036962">
    <property type="entry name" value="Glyco_hydro_3_N_sf"/>
</dbReference>
<dbReference type="SUPFAM" id="SSF56601">
    <property type="entry name" value="beta-lactamase/transpeptidase-like"/>
    <property type="match status" value="1"/>
</dbReference>
<protein>
    <recommendedName>
        <fullName evidence="3">beta-N-acetylhexosaminidase</fullName>
        <ecNumber evidence="3">3.2.1.52</ecNumber>
    </recommendedName>
</protein>
<organism evidence="8 9">
    <name type="scientific">Candidatus Gallibacteroides avistercoris</name>
    <dbReference type="NCBI Taxonomy" id="2840833"/>
    <lineage>
        <taxon>Bacteria</taxon>
        <taxon>Pseudomonadati</taxon>
        <taxon>Bacteroidota</taxon>
        <taxon>Bacteroidia</taxon>
        <taxon>Bacteroidales</taxon>
        <taxon>Bacteroidaceae</taxon>
        <taxon>Bacteroidaceae incertae sedis</taxon>
        <taxon>Candidatus Gallibacteroides</taxon>
    </lineage>
</organism>
<dbReference type="Gene3D" id="3.40.710.10">
    <property type="entry name" value="DD-peptidase/beta-lactamase superfamily"/>
    <property type="match status" value="1"/>
</dbReference>
<keyword evidence="4 8" id="KW-0378">Hydrolase</keyword>
<dbReference type="GO" id="GO:0005975">
    <property type="term" value="P:carbohydrate metabolic process"/>
    <property type="evidence" value="ECO:0007669"/>
    <property type="project" value="InterPro"/>
</dbReference>
<sequence length="678" mass="75481">MRNLFLLLFFCVYLFPVSARVQVNLYQSVDSAGMNAWVDSVFDSMTLEERIGQLFVLGVDVSTSQNNKIILKNYVENLKIGGILFTHGTARDQAELTNYGQSLAKVPLLITLDGEWGLSMRLRDTPRFPINMMLGAIDNDSLIYQYGKEVGRECRLMGIHVNFAPVMDVNSNPDNPVIGKRSFGEEVEQVTRRALLYAKGLESEGVMSVAKHFPGHGDTSDDSHKTMPVVTHDTARLKSCELYPFKRFIDEGFSGVMVGHLFVPALDSETKRPASLSPLVIDSLLRRQMGFDGLVFTDALEMKGVADNENMVVNAVLAGNDILLKPENPLSQVKLLINAVKLGIVPQQVIEDRCLRILRYKYCLGLNKLKPVTTRNITSRLHTADTEYLNRRLNESAVTLLENKGEILPLKQLAERKIAVLSIGENSETPFQKMIKQYAPVTCFLIDYKTTMAAKKQILSQLAGYNTVIVGVHSSHSRYATLIETLGKEKNVIFSFFTPPYHLLNVQKVKFSNAVIMAYENTDLAQEYAAQAIFGGIGFKGKLPVTLKGLYAFGTGLNTEATRLGYTVPEEVGMSSEKLKEIDKIVQEALQERAFPGCQVLIARKGKIVYNKPFGYFDYAGTKPVENSDVYDLASVTKATATLPAVMKMVDQGLIRVDTFLSTYIPQMKGTDKEKIKV</sequence>
<evidence type="ECO:0000313" key="9">
    <source>
        <dbReference type="Proteomes" id="UP000824112"/>
    </source>
</evidence>
<dbReference type="InterPro" id="IPR001466">
    <property type="entry name" value="Beta-lactam-related"/>
</dbReference>
<reference evidence="8" key="1">
    <citation type="submission" date="2020-10" db="EMBL/GenBank/DDBJ databases">
        <authorList>
            <person name="Gilroy R."/>
        </authorList>
    </citation>
    <scope>NUCLEOTIDE SEQUENCE</scope>
    <source>
        <strain evidence="8">CHK158-818</strain>
    </source>
</reference>
<dbReference type="EMBL" id="DVNA01000044">
    <property type="protein sequence ID" value="HIU54565.1"/>
    <property type="molecule type" value="Genomic_DNA"/>
</dbReference>
<comment type="caution">
    <text evidence="8">The sequence shown here is derived from an EMBL/GenBank/DDBJ whole genome shotgun (WGS) entry which is preliminary data.</text>
</comment>
<reference evidence="8" key="2">
    <citation type="journal article" date="2021" name="PeerJ">
        <title>Extensive microbial diversity within the chicken gut microbiome revealed by metagenomics and culture.</title>
        <authorList>
            <person name="Gilroy R."/>
            <person name="Ravi A."/>
            <person name="Getino M."/>
            <person name="Pursley I."/>
            <person name="Horton D.L."/>
            <person name="Alikhan N.F."/>
            <person name="Baker D."/>
            <person name="Gharbi K."/>
            <person name="Hall N."/>
            <person name="Watson M."/>
            <person name="Adriaenssens E.M."/>
            <person name="Foster-Nyarko E."/>
            <person name="Jarju S."/>
            <person name="Secka A."/>
            <person name="Antonio M."/>
            <person name="Oren A."/>
            <person name="Chaudhuri R.R."/>
            <person name="La Ragione R."/>
            <person name="Hildebrand F."/>
            <person name="Pallen M.J."/>
        </authorList>
    </citation>
    <scope>NUCLEOTIDE SEQUENCE</scope>
    <source>
        <strain evidence="8">CHK158-818</strain>
    </source>
</reference>
<dbReference type="PANTHER" id="PTHR30480:SF13">
    <property type="entry name" value="BETA-HEXOSAMINIDASE"/>
    <property type="match status" value="1"/>
</dbReference>
<feature type="non-terminal residue" evidence="8">
    <location>
        <position position="678"/>
    </location>
</feature>
<dbReference type="InterPro" id="IPR001764">
    <property type="entry name" value="Glyco_hydro_3_N"/>
</dbReference>
<dbReference type="GO" id="GO:0004563">
    <property type="term" value="F:beta-N-acetylhexosaminidase activity"/>
    <property type="evidence" value="ECO:0007669"/>
    <property type="project" value="UniProtKB-EC"/>
</dbReference>
<dbReference type="InterPro" id="IPR050226">
    <property type="entry name" value="NagZ_Beta-hexosaminidase"/>
</dbReference>
<evidence type="ECO:0000259" key="6">
    <source>
        <dbReference type="Pfam" id="PF00144"/>
    </source>
</evidence>
<dbReference type="Gene3D" id="3.20.20.300">
    <property type="entry name" value="Glycoside hydrolase, family 3, N-terminal domain"/>
    <property type="match status" value="1"/>
</dbReference>
<dbReference type="InterPro" id="IPR012338">
    <property type="entry name" value="Beta-lactam/transpept-like"/>
</dbReference>
<dbReference type="SUPFAM" id="SSF51445">
    <property type="entry name" value="(Trans)glycosidases"/>
    <property type="match status" value="1"/>
</dbReference>
<comment type="catalytic activity">
    <reaction evidence="1">
        <text>Hydrolysis of terminal non-reducing N-acetyl-D-hexosamine residues in N-acetyl-beta-D-hexosaminides.</text>
        <dbReference type="EC" id="3.2.1.52"/>
    </reaction>
</comment>
<name>A0A9D1M677_9BACT</name>
<comment type="similarity">
    <text evidence="2">Belongs to the glycosyl hydrolase 3 family.</text>
</comment>
<dbReference type="Pfam" id="PF00144">
    <property type="entry name" value="Beta-lactamase"/>
    <property type="match status" value="1"/>
</dbReference>
<evidence type="ECO:0000256" key="1">
    <source>
        <dbReference type="ARBA" id="ARBA00001231"/>
    </source>
</evidence>
<dbReference type="InterPro" id="IPR017853">
    <property type="entry name" value="GH"/>
</dbReference>
<evidence type="ECO:0000256" key="4">
    <source>
        <dbReference type="ARBA" id="ARBA00022801"/>
    </source>
</evidence>
<evidence type="ECO:0000256" key="3">
    <source>
        <dbReference type="ARBA" id="ARBA00012663"/>
    </source>
</evidence>
<proteinExistence type="inferred from homology"/>
<dbReference type="Gene3D" id="3.40.50.1700">
    <property type="entry name" value="Glycoside hydrolase family 3 C-terminal domain"/>
    <property type="match status" value="1"/>
</dbReference>
<keyword evidence="5" id="KW-0326">Glycosidase</keyword>
<dbReference type="Proteomes" id="UP000824112">
    <property type="component" value="Unassembled WGS sequence"/>
</dbReference>